<feature type="transmembrane region" description="Helical" evidence="8">
    <location>
        <begin position="318"/>
        <end position="337"/>
    </location>
</feature>
<evidence type="ECO:0000313" key="9">
    <source>
        <dbReference type="EMBL" id="HFK23680.1"/>
    </source>
</evidence>
<feature type="transmembrane region" description="Helical" evidence="8">
    <location>
        <begin position="88"/>
        <end position="104"/>
    </location>
</feature>
<evidence type="ECO:0000256" key="5">
    <source>
        <dbReference type="ARBA" id="ARBA00022692"/>
    </source>
</evidence>
<proteinExistence type="predicted"/>
<reference evidence="9" key="1">
    <citation type="journal article" date="2020" name="mSystems">
        <title>Genome- and Community-Level Interaction Insights into Carbon Utilization and Element Cycling Functions of Hydrothermarchaeota in Hydrothermal Sediment.</title>
        <authorList>
            <person name="Zhou Z."/>
            <person name="Liu Y."/>
            <person name="Xu W."/>
            <person name="Pan J."/>
            <person name="Luo Z.H."/>
            <person name="Li M."/>
        </authorList>
    </citation>
    <scope>NUCLEOTIDE SEQUENCE [LARGE SCALE GENOMIC DNA]</scope>
    <source>
        <strain evidence="9">SpSt-464</strain>
    </source>
</reference>
<dbReference type="InterPro" id="IPR050297">
    <property type="entry name" value="LipidA_mod_glycosyltrf_83"/>
</dbReference>
<comment type="subcellular location">
    <subcellularLocation>
        <location evidence="1">Cell membrane</location>
        <topology evidence="1">Multi-pass membrane protein</topology>
    </subcellularLocation>
</comment>
<evidence type="ECO:0000256" key="6">
    <source>
        <dbReference type="ARBA" id="ARBA00022989"/>
    </source>
</evidence>
<dbReference type="GO" id="GO:0005886">
    <property type="term" value="C:plasma membrane"/>
    <property type="evidence" value="ECO:0007669"/>
    <property type="project" value="UniProtKB-SubCell"/>
</dbReference>
<evidence type="ECO:0000256" key="4">
    <source>
        <dbReference type="ARBA" id="ARBA00022679"/>
    </source>
</evidence>
<keyword evidence="4" id="KW-0808">Transferase</keyword>
<feature type="transmembrane region" description="Helical" evidence="8">
    <location>
        <begin position="162"/>
        <end position="192"/>
    </location>
</feature>
<dbReference type="AlphaFoldDB" id="A0A7C3N6V6"/>
<evidence type="ECO:0000256" key="1">
    <source>
        <dbReference type="ARBA" id="ARBA00004651"/>
    </source>
</evidence>
<feature type="transmembrane region" description="Helical" evidence="8">
    <location>
        <begin position="139"/>
        <end position="156"/>
    </location>
</feature>
<evidence type="ECO:0000256" key="2">
    <source>
        <dbReference type="ARBA" id="ARBA00022475"/>
    </source>
</evidence>
<feature type="transmembrane region" description="Helical" evidence="8">
    <location>
        <begin position="116"/>
        <end position="132"/>
    </location>
</feature>
<name>A0A7C3N6V6_UNCW3</name>
<keyword evidence="3" id="KW-0328">Glycosyltransferase</keyword>
<feature type="transmembrane region" description="Helical" evidence="8">
    <location>
        <begin position="293"/>
        <end position="311"/>
    </location>
</feature>
<dbReference type="PANTHER" id="PTHR33908">
    <property type="entry name" value="MANNOSYLTRANSFERASE YKCB-RELATED"/>
    <property type="match status" value="1"/>
</dbReference>
<evidence type="ECO:0000256" key="8">
    <source>
        <dbReference type="SAM" id="Phobius"/>
    </source>
</evidence>
<feature type="transmembrane region" description="Helical" evidence="8">
    <location>
        <begin position="204"/>
        <end position="225"/>
    </location>
</feature>
<dbReference type="GO" id="GO:0009103">
    <property type="term" value="P:lipopolysaccharide biosynthetic process"/>
    <property type="evidence" value="ECO:0007669"/>
    <property type="project" value="UniProtKB-ARBA"/>
</dbReference>
<keyword evidence="5 8" id="KW-0812">Transmembrane</keyword>
<gene>
    <name evidence="9" type="ORF">ENS15_03390</name>
</gene>
<dbReference type="EMBL" id="DSTT01000003">
    <property type="protein sequence ID" value="HFK23680.1"/>
    <property type="molecule type" value="Genomic_DNA"/>
</dbReference>
<evidence type="ECO:0000256" key="7">
    <source>
        <dbReference type="ARBA" id="ARBA00023136"/>
    </source>
</evidence>
<comment type="caution">
    <text evidence="9">The sequence shown here is derived from an EMBL/GenBank/DDBJ whole genome shotgun (WGS) entry which is preliminary data.</text>
</comment>
<feature type="transmembrane region" description="Helical" evidence="8">
    <location>
        <begin position="7"/>
        <end position="25"/>
    </location>
</feature>
<protein>
    <recommendedName>
        <fullName evidence="10">Glycosyltransferase RgtA/B/C/D-like domain-containing protein</fullName>
    </recommendedName>
</protein>
<keyword evidence="2" id="KW-1003">Cell membrane</keyword>
<keyword evidence="7 8" id="KW-0472">Membrane</keyword>
<sequence length="496" mass="58792">MKRFENLLIFFIFFILFTLLEIPFMDSIPKVWVDEVWYAGTSYNFSKGLGFTNQNVIGLYGGDYLFGYSLALGTFYKIFGCNLFLSKFFSYILGVLFLILFFFISKELSFGVKEKIFFLLFFIFSSTVFLVYRTVRPEALKILFSSLSLFFLLKGLKGEEKFFILSTFFSLCGVLTHPDEIFFTFIFFFIIVFYSIKNKNIKPLFFFLSVVIICSILFLFFLYFVKKSSIGEFYLLYGRRLSVYEGSLFGQILFKLKNLYNDYALGFKRLYIFLFEIFVFIFGLIFFRKDNKIKLLSFIGLSYFILGFLFMERFVTRGFISIIFYSILVLTLILKNIQEKWKVLFFVLSFLYLINNVVAIAYLLYRDRDVTSYSKIENYCEKNVEKGKVVLSNIIFYFPFKDNRFYNDYTYYKLTKFKTLDSLIKSDSVDYIVISDYLTKGVTSVSNKKEKEGSLKIFKIFYSKVKNYADSFFVQYDSLKTTGYGTLKFYKKKLTR</sequence>
<keyword evidence="6 8" id="KW-1133">Transmembrane helix</keyword>
<accession>A0A7C3N6V6</accession>
<evidence type="ECO:0008006" key="10">
    <source>
        <dbReference type="Google" id="ProtNLM"/>
    </source>
</evidence>
<dbReference type="PANTHER" id="PTHR33908:SF11">
    <property type="entry name" value="MEMBRANE PROTEIN"/>
    <property type="match status" value="1"/>
</dbReference>
<feature type="transmembrane region" description="Helical" evidence="8">
    <location>
        <begin position="266"/>
        <end position="287"/>
    </location>
</feature>
<feature type="transmembrane region" description="Helical" evidence="8">
    <location>
        <begin position="57"/>
        <end position="76"/>
    </location>
</feature>
<dbReference type="GO" id="GO:0016763">
    <property type="term" value="F:pentosyltransferase activity"/>
    <property type="evidence" value="ECO:0007669"/>
    <property type="project" value="TreeGrafter"/>
</dbReference>
<evidence type="ECO:0000256" key="3">
    <source>
        <dbReference type="ARBA" id="ARBA00022676"/>
    </source>
</evidence>
<feature type="transmembrane region" description="Helical" evidence="8">
    <location>
        <begin position="343"/>
        <end position="365"/>
    </location>
</feature>
<organism evidence="9">
    <name type="scientific">candidate division WOR-3 bacterium</name>
    <dbReference type="NCBI Taxonomy" id="2052148"/>
    <lineage>
        <taxon>Bacteria</taxon>
        <taxon>Bacteria division WOR-3</taxon>
    </lineage>
</organism>